<dbReference type="SUPFAM" id="SSF48208">
    <property type="entry name" value="Six-hairpin glycosidases"/>
    <property type="match status" value="1"/>
</dbReference>
<gene>
    <name evidence="1" type="ORF">HOV93_12810</name>
</gene>
<protein>
    <recommendedName>
        <fullName evidence="3">F5/8 type C domain-containing protein</fullName>
    </recommendedName>
</protein>
<dbReference type="AlphaFoldDB" id="A0A7V9A684"/>
<proteinExistence type="predicted"/>
<accession>A0A7V9A684</accession>
<evidence type="ECO:0000313" key="1">
    <source>
        <dbReference type="EMBL" id="MBA2114125.1"/>
    </source>
</evidence>
<dbReference type="InterPro" id="IPR008928">
    <property type="entry name" value="6-hairpin_glycosidase_sf"/>
</dbReference>
<evidence type="ECO:0008006" key="3">
    <source>
        <dbReference type="Google" id="ProtNLM"/>
    </source>
</evidence>
<sequence length="922" mass="103315">MTLPVLVLEPLFEREMRFKTLEINLAIRHTCLLAGLMLLLGIVSRADALDRASFVIVGSQACDLCKVLQKNDVEFAVASSVNEALQHVSDQGTVAILADKYPEETTVVPRSFWSQAANKQLRVYLEYPREIPGVSIGTPIDVSWERVVVASNELSSHLKPRQILSMNRSRYVLIESENPLLVLARVAGLDTAVYGIPDTAQPLLVHLAATDATPEMYVSASKMSDFVTARYAPAKAWEDVWSGLLEKLDSSLAGIRIHWEPTVRPSYSAQEILPENAERESLRRGAQWFIKSGLLLTESSLETSREKIKTSEVAHSKVFRDELGDGRFGMLEGFDSGILPDGSQSVRVIQRSDCISEAAMGLGIAGEVMGDQQMSTIAKNLQEYLYLRSGAVNAERGDPGHPSYGMIAWGISNDAWKKANYGDDIARVLLASMATEAATGDYRWNPYISRAVVAGLRTTGPLGFKPGRIDQDQLSRNGWQYYFKQSSVYPSPHFQCYLWACYLWAYEQSGDELLLDRARTGMRIMMSRYPNQWRWTNGLQQERARMLLPLAWLIRVDDQPQHRRWLRQIAEDLIACQDKSGAIREELGRLEQGAYPPHRSNESFGAHEAPLIHENGEPICDLLYTTNFAFLGLHEAAAATGDKFYQDAEDKLAAFLCRIQTKSEAHPELDGAWMRAFDYKRWEYWGSNGDAGWGAWSIESGWTQGWIVAVLGMRQANMSLWEMTQQLDARRDYAKYRKQLLPHDMVNQVKQELTQHDGYGASVQLATTPAPHYSALGAHALTNGLVGPMSHQDAQWIGIEGEPLIAELEFKKQQTLKTVDVHVLQASPVGIYFPRNIRVSVADSDGKFQPWASLQFKPDDSHPRQVKWIQVTGKTVSCKRIKVEVVSRGTIPVGHHAAGKPTWLFVSEIALNHINSEKKEAK</sequence>
<reference evidence="1 2" key="1">
    <citation type="submission" date="2020-05" db="EMBL/GenBank/DDBJ databases">
        <title>Bremerella alba sp. nov., a novel planctomycete isolated from the surface of the macroalga Fucus spiralis.</title>
        <authorList>
            <person name="Godinho O."/>
            <person name="Botelho R."/>
            <person name="Albuquerque L."/>
            <person name="Wiegand S."/>
            <person name="Da Costa M.S."/>
            <person name="Lobo-Da-Cunha A."/>
            <person name="Jogler C."/>
            <person name="Lage O.M."/>
        </authorList>
    </citation>
    <scope>NUCLEOTIDE SEQUENCE [LARGE SCALE GENOMIC DNA]</scope>
    <source>
        <strain evidence="1 2">FF15</strain>
    </source>
</reference>
<keyword evidence="2" id="KW-1185">Reference proteome</keyword>
<evidence type="ECO:0000313" key="2">
    <source>
        <dbReference type="Proteomes" id="UP000551616"/>
    </source>
</evidence>
<comment type="caution">
    <text evidence="1">The sequence shown here is derived from an EMBL/GenBank/DDBJ whole genome shotgun (WGS) entry which is preliminary data.</text>
</comment>
<dbReference type="GO" id="GO:0005975">
    <property type="term" value="P:carbohydrate metabolic process"/>
    <property type="evidence" value="ECO:0007669"/>
    <property type="project" value="InterPro"/>
</dbReference>
<dbReference type="EMBL" id="JABRWO010000003">
    <property type="protein sequence ID" value="MBA2114125.1"/>
    <property type="molecule type" value="Genomic_DNA"/>
</dbReference>
<name>A0A7V9A684_9BACT</name>
<dbReference type="Proteomes" id="UP000551616">
    <property type="component" value="Unassembled WGS sequence"/>
</dbReference>
<organism evidence="1 2">
    <name type="scientific">Bremerella alba</name>
    <dbReference type="NCBI Taxonomy" id="980252"/>
    <lineage>
        <taxon>Bacteria</taxon>
        <taxon>Pseudomonadati</taxon>
        <taxon>Planctomycetota</taxon>
        <taxon>Planctomycetia</taxon>
        <taxon>Pirellulales</taxon>
        <taxon>Pirellulaceae</taxon>
        <taxon>Bremerella</taxon>
    </lineage>
</organism>